<dbReference type="PRINTS" id="PR00032">
    <property type="entry name" value="HTHARAC"/>
</dbReference>
<gene>
    <name evidence="5" type="ORF">PACILC2_28810</name>
</gene>
<name>A0ABQ4N7S9_9BACL</name>
<keyword evidence="1" id="KW-0805">Transcription regulation</keyword>
<reference evidence="5 6" key="1">
    <citation type="submission" date="2021-04" db="EMBL/GenBank/DDBJ databases">
        <title>Draft genome sequence of Paenibacillus cisolokensis, LC2-13A.</title>
        <authorList>
            <person name="Uke A."/>
            <person name="Chhe C."/>
            <person name="Baramee S."/>
            <person name="Kosugi A."/>
        </authorList>
    </citation>
    <scope>NUCLEOTIDE SEQUENCE [LARGE SCALE GENOMIC DNA]</scope>
    <source>
        <strain evidence="5 6">LC2-13A</strain>
    </source>
</reference>
<dbReference type="PANTHER" id="PTHR43280:SF30">
    <property type="entry name" value="MMSAB OPERON REGULATORY PROTEIN"/>
    <property type="match status" value="1"/>
</dbReference>
<accession>A0ABQ4N7S9</accession>
<dbReference type="SUPFAM" id="SSF46689">
    <property type="entry name" value="Homeodomain-like"/>
    <property type="match status" value="2"/>
</dbReference>
<dbReference type="PROSITE" id="PS01124">
    <property type="entry name" value="HTH_ARAC_FAMILY_2"/>
    <property type="match status" value="1"/>
</dbReference>
<dbReference type="Pfam" id="PF12833">
    <property type="entry name" value="HTH_18"/>
    <property type="match status" value="1"/>
</dbReference>
<dbReference type="InterPro" id="IPR020449">
    <property type="entry name" value="Tscrpt_reg_AraC-type_HTH"/>
</dbReference>
<dbReference type="EMBL" id="BOVJ01000089">
    <property type="protein sequence ID" value="GIQ64313.1"/>
    <property type="molecule type" value="Genomic_DNA"/>
</dbReference>
<evidence type="ECO:0000259" key="4">
    <source>
        <dbReference type="PROSITE" id="PS01124"/>
    </source>
</evidence>
<dbReference type="Pfam" id="PF02311">
    <property type="entry name" value="AraC_binding"/>
    <property type="match status" value="1"/>
</dbReference>
<evidence type="ECO:0000313" key="6">
    <source>
        <dbReference type="Proteomes" id="UP000680304"/>
    </source>
</evidence>
<proteinExistence type="predicted"/>
<dbReference type="PANTHER" id="PTHR43280">
    <property type="entry name" value="ARAC-FAMILY TRANSCRIPTIONAL REGULATOR"/>
    <property type="match status" value="1"/>
</dbReference>
<evidence type="ECO:0000313" key="5">
    <source>
        <dbReference type="EMBL" id="GIQ64313.1"/>
    </source>
</evidence>
<protein>
    <submittedName>
        <fullName evidence="5">AraC family transcriptional regulator</fullName>
    </submittedName>
</protein>
<evidence type="ECO:0000256" key="2">
    <source>
        <dbReference type="ARBA" id="ARBA00023125"/>
    </source>
</evidence>
<dbReference type="RefSeq" id="WP_213529084.1">
    <property type="nucleotide sequence ID" value="NZ_BOVJ01000089.1"/>
</dbReference>
<dbReference type="SUPFAM" id="SSF51215">
    <property type="entry name" value="Regulatory protein AraC"/>
    <property type="match status" value="1"/>
</dbReference>
<dbReference type="Gene3D" id="1.10.10.60">
    <property type="entry name" value="Homeodomain-like"/>
    <property type="match status" value="2"/>
</dbReference>
<dbReference type="InterPro" id="IPR037923">
    <property type="entry name" value="HTH-like"/>
</dbReference>
<sequence>MNHYMISVGINPSQADKELTVMFCGQGQPLPSHKIGPTLHGYYLVHTVTAGQGHFEMKDKAYTCRSGDTFFIYPDEVVSYQADDRNPWQYHWVAFKGEGAERILSSIGVTPDHPIIHSANYSRLIRIYQRIRLYLLKERQEALADLEAGGLFRLLLKQLGEANAERLPNPSKPASDMERQIGQAVRWLTVQFAEPISIDQMSKALGYHRTHLSKMFKRHTGMSPMQYLQHIRMERAKELLESRLTIEQVAASVGIGDALYFSKMFRKRYGLSPTAYRSALRR</sequence>
<dbReference type="Proteomes" id="UP000680304">
    <property type="component" value="Unassembled WGS sequence"/>
</dbReference>
<dbReference type="InterPro" id="IPR018060">
    <property type="entry name" value="HTH_AraC"/>
</dbReference>
<dbReference type="InterPro" id="IPR009057">
    <property type="entry name" value="Homeodomain-like_sf"/>
</dbReference>
<dbReference type="InterPro" id="IPR003313">
    <property type="entry name" value="AraC-bd"/>
</dbReference>
<keyword evidence="3" id="KW-0804">Transcription</keyword>
<comment type="caution">
    <text evidence="5">The sequence shown here is derived from an EMBL/GenBank/DDBJ whole genome shotgun (WGS) entry which is preliminary data.</text>
</comment>
<keyword evidence="2" id="KW-0238">DNA-binding</keyword>
<evidence type="ECO:0000256" key="3">
    <source>
        <dbReference type="ARBA" id="ARBA00023163"/>
    </source>
</evidence>
<dbReference type="CDD" id="cd06986">
    <property type="entry name" value="cupin_MmsR-like_N"/>
    <property type="match status" value="1"/>
</dbReference>
<keyword evidence="6" id="KW-1185">Reference proteome</keyword>
<feature type="domain" description="HTH araC/xylS-type" evidence="4">
    <location>
        <begin position="182"/>
        <end position="279"/>
    </location>
</feature>
<dbReference type="Gene3D" id="2.60.120.280">
    <property type="entry name" value="Regulatory protein AraC"/>
    <property type="match status" value="1"/>
</dbReference>
<dbReference type="InterPro" id="IPR018062">
    <property type="entry name" value="HTH_AraC-typ_CS"/>
</dbReference>
<dbReference type="SMART" id="SM00342">
    <property type="entry name" value="HTH_ARAC"/>
    <property type="match status" value="1"/>
</dbReference>
<organism evidence="5 6">
    <name type="scientific">Paenibacillus cisolokensis</name>
    <dbReference type="NCBI Taxonomy" id="1658519"/>
    <lineage>
        <taxon>Bacteria</taxon>
        <taxon>Bacillati</taxon>
        <taxon>Bacillota</taxon>
        <taxon>Bacilli</taxon>
        <taxon>Bacillales</taxon>
        <taxon>Paenibacillaceae</taxon>
        <taxon>Paenibacillus</taxon>
    </lineage>
</organism>
<evidence type="ECO:0000256" key="1">
    <source>
        <dbReference type="ARBA" id="ARBA00023015"/>
    </source>
</evidence>
<dbReference type="PROSITE" id="PS00041">
    <property type="entry name" value="HTH_ARAC_FAMILY_1"/>
    <property type="match status" value="1"/>
</dbReference>